<evidence type="ECO:0000256" key="9">
    <source>
        <dbReference type="ARBA" id="ARBA00080747"/>
    </source>
</evidence>
<dbReference type="GO" id="GO:0005737">
    <property type="term" value="C:cytoplasm"/>
    <property type="evidence" value="ECO:0007669"/>
    <property type="project" value="TreeGrafter"/>
</dbReference>
<dbReference type="GO" id="GO:0043565">
    <property type="term" value="F:sequence-specific DNA binding"/>
    <property type="evidence" value="ECO:0007669"/>
    <property type="project" value="TreeGrafter"/>
</dbReference>
<dbReference type="GeneID" id="116453376"/>
<dbReference type="PROSITE" id="PS51184">
    <property type="entry name" value="JMJC"/>
    <property type="match status" value="1"/>
</dbReference>
<evidence type="ECO:0000256" key="2">
    <source>
        <dbReference type="ARBA" id="ARBA00022723"/>
    </source>
</evidence>
<evidence type="ECO:0000256" key="6">
    <source>
        <dbReference type="ARBA" id="ARBA00047762"/>
    </source>
</evidence>
<evidence type="ECO:0000256" key="3">
    <source>
        <dbReference type="ARBA" id="ARBA00023002"/>
    </source>
</evidence>
<dbReference type="GO" id="GO:0005634">
    <property type="term" value="C:nucleus"/>
    <property type="evidence" value="ECO:0007669"/>
    <property type="project" value="TreeGrafter"/>
</dbReference>
<dbReference type="InterPro" id="IPR003347">
    <property type="entry name" value="JmjC_dom"/>
</dbReference>
<dbReference type="SUPFAM" id="SSF51197">
    <property type="entry name" value="Clavaminate synthase-like"/>
    <property type="match status" value="1"/>
</dbReference>
<keyword evidence="4" id="KW-0408">Iron</keyword>
<dbReference type="FunFam" id="2.60.120.650:FF:000030">
    <property type="entry name" value="JmjC domain-containing protein 4"/>
    <property type="match status" value="1"/>
</dbReference>
<sequence>MDRATFARSTAFFRDSGNSSPASAALPGGQVDFIDKAESFTYSDFFRDYLLPNHPCVFSAKFTEDWSSRRTWVTCHGKPNFEHLLQEFGEAVVPVANCDLKEYNSNPKEQLPFKEFVEYWREYIGSGYRSSRGCLYLKDWHLSRAFPELDVYSTPVYFSSDWLNEYWDAVAVDDYRFVYMGPKGSWTPFHADVFRSYSWSANVCGRKRWLLYPAGHEEFLKDCHGNLPFDVTAPDLRDKRIYPRYSQSQPPLEIIQESGEIVFVPSGWHHQVYNLVRECASHRELFPLGAAASSCLMGVEFQRFSRDVEDLGRWRGKSGFGLLRGVGKELRHWDGIPGEAPGSLEVAKVSLEQSGIGGKCPAHGMAGNGMIRRVLPKPKHSRNSMAWNWGEEEENYGKKEEEGMEILPGREKFQLGATWDIRKRPCLWNGMILKIPSIPQHSGILGCSTIKSSLDQRDVGQDSMEKAARIPFSRSLAGKRFQPLRNGTVREPHPGCGRRSRFQVGIFNGIVEQRRSIPGGFHPNAKPRFPLAPPPSGLVGVGIFGDTKRSNSQPILCREREFWHGRCLPILPTSPSVHSRFSRCSPELFSLRKTPFPSTTTGSTAATWPSCGASCRMSWRPSSGKSAAGKMPRMSGTSSAS</sequence>
<evidence type="ECO:0000256" key="5">
    <source>
        <dbReference type="ARBA" id="ARBA00038068"/>
    </source>
</evidence>
<comment type="catalytic activity">
    <reaction evidence="6">
        <text>L-lysyl-[protein] + 2-oxoglutarate + O2 = 4-hydroxy-L-lysyl-[protein] + succinate + CO2</text>
        <dbReference type="Rhea" id="RHEA:57156"/>
        <dbReference type="Rhea" id="RHEA-COMP:9752"/>
        <dbReference type="Rhea" id="RHEA-COMP:15084"/>
        <dbReference type="ChEBI" id="CHEBI:15379"/>
        <dbReference type="ChEBI" id="CHEBI:16526"/>
        <dbReference type="ChEBI" id="CHEBI:16810"/>
        <dbReference type="ChEBI" id="CHEBI:29969"/>
        <dbReference type="ChEBI" id="CHEBI:30031"/>
        <dbReference type="ChEBI" id="CHEBI:141495"/>
    </reaction>
</comment>
<evidence type="ECO:0000256" key="8">
    <source>
        <dbReference type="ARBA" id="ARBA00078704"/>
    </source>
</evidence>
<dbReference type="Pfam" id="PF13621">
    <property type="entry name" value="Cupin_8"/>
    <property type="match status" value="1"/>
</dbReference>
<dbReference type="AlphaFoldDB" id="A0A8U7MI93"/>
<gene>
    <name evidence="12" type="primary">JMJD4</name>
</gene>
<organism evidence="12 13">
    <name type="scientific">Corvus moneduloides</name>
    <name type="common">New Caledonian crow</name>
    <dbReference type="NCBI Taxonomy" id="1196302"/>
    <lineage>
        <taxon>Eukaryota</taxon>
        <taxon>Metazoa</taxon>
        <taxon>Chordata</taxon>
        <taxon>Craniata</taxon>
        <taxon>Vertebrata</taxon>
        <taxon>Euteleostomi</taxon>
        <taxon>Archelosauria</taxon>
        <taxon>Archosauria</taxon>
        <taxon>Dinosauria</taxon>
        <taxon>Saurischia</taxon>
        <taxon>Theropoda</taxon>
        <taxon>Coelurosauria</taxon>
        <taxon>Aves</taxon>
        <taxon>Neognathae</taxon>
        <taxon>Neoaves</taxon>
        <taxon>Telluraves</taxon>
        <taxon>Australaves</taxon>
        <taxon>Passeriformes</taxon>
        <taxon>Corvoidea</taxon>
        <taxon>Corvidae</taxon>
        <taxon>Corvus</taxon>
    </lineage>
</organism>
<dbReference type="CTD" id="65094"/>
<accession>A0A8U7MI93</accession>
<reference evidence="12" key="2">
    <citation type="submission" date="2025-08" db="UniProtKB">
        <authorList>
            <consortium name="Ensembl"/>
        </authorList>
    </citation>
    <scope>IDENTIFICATION</scope>
</reference>
<dbReference type="GO" id="GO:0140096">
    <property type="term" value="F:catalytic activity, acting on a protein"/>
    <property type="evidence" value="ECO:0007669"/>
    <property type="project" value="UniProtKB-ARBA"/>
</dbReference>
<feature type="domain" description="JmjC" evidence="11">
    <location>
        <begin position="143"/>
        <end position="303"/>
    </location>
</feature>
<dbReference type="Gene3D" id="2.60.120.650">
    <property type="entry name" value="Cupin"/>
    <property type="match status" value="1"/>
</dbReference>
<evidence type="ECO:0000313" key="12">
    <source>
        <dbReference type="Ensembl" id="ENSCMUP00000028437.1"/>
    </source>
</evidence>
<evidence type="ECO:0000259" key="11">
    <source>
        <dbReference type="PROSITE" id="PS51184"/>
    </source>
</evidence>
<evidence type="ECO:0000313" key="13">
    <source>
        <dbReference type="Proteomes" id="UP000694553"/>
    </source>
</evidence>
<dbReference type="Proteomes" id="UP000694553">
    <property type="component" value="Unassembled WGS sequence"/>
</dbReference>
<name>A0A8U7MI93_CORMO</name>
<evidence type="ECO:0000256" key="4">
    <source>
        <dbReference type="ARBA" id="ARBA00023004"/>
    </source>
</evidence>
<dbReference type="GO" id="GO:0045905">
    <property type="term" value="P:positive regulation of translational termination"/>
    <property type="evidence" value="ECO:0007669"/>
    <property type="project" value="TreeGrafter"/>
</dbReference>
<comment type="similarity">
    <text evidence="5">Belongs to the JMJD6 family.</text>
</comment>
<dbReference type="GO" id="GO:0046872">
    <property type="term" value="F:metal ion binding"/>
    <property type="evidence" value="ECO:0007669"/>
    <property type="project" value="UniProtKB-KW"/>
</dbReference>
<evidence type="ECO:0000256" key="1">
    <source>
        <dbReference type="ARBA" id="ARBA00001954"/>
    </source>
</evidence>
<dbReference type="PANTHER" id="PTHR12480:SF6">
    <property type="entry name" value="2-OXOGLUTARATE AND IRON-DEPENDENT OXYGENASE JMJD4"/>
    <property type="match status" value="1"/>
</dbReference>
<dbReference type="SMART" id="SM00558">
    <property type="entry name" value="JmjC"/>
    <property type="match status" value="1"/>
</dbReference>
<keyword evidence="3" id="KW-0560">Oxidoreductase</keyword>
<dbReference type="OrthoDB" id="203487at2759"/>
<evidence type="ECO:0000256" key="10">
    <source>
        <dbReference type="ARBA" id="ARBA00082904"/>
    </source>
</evidence>
<dbReference type="GO" id="GO:0016706">
    <property type="term" value="F:2-oxoglutarate-dependent dioxygenase activity"/>
    <property type="evidence" value="ECO:0007669"/>
    <property type="project" value="TreeGrafter"/>
</dbReference>
<dbReference type="RefSeq" id="XP_031984734.1">
    <property type="nucleotide sequence ID" value="XM_032128843.1"/>
</dbReference>
<dbReference type="InterPro" id="IPR050910">
    <property type="entry name" value="JMJD6_ArgDemeth/LysHydrox"/>
</dbReference>
<dbReference type="InterPro" id="IPR041667">
    <property type="entry name" value="Cupin_8"/>
</dbReference>
<dbReference type="Ensembl" id="ENSCMUT00000036112.1">
    <property type="protein sequence ID" value="ENSCMUP00000028437.1"/>
    <property type="gene ID" value="ENSCMUG00000019801.1"/>
</dbReference>
<comment type="cofactor">
    <cofactor evidence="1">
        <name>Fe(2+)</name>
        <dbReference type="ChEBI" id="CHEBI:29033"/>
    </cofactor>
</comment>
<reference evidence="13" key="1">
    <citation type="submission" date="2019-10" db="EMBL/GenBank/DDBJ databases">
        <title>Corvus moneduloides (New Caledonian crow) genome, bCorMon1, primary haplotype.</title>
        <authorList>
            <person name="Rutz C."/>
            <person name="Fungtammasan C."/>
            <person name="Mountcastle J."/>
            <person name="Formenti G."/>
            <person name="Chow W."/>
            <person name="Howe K."/>
            <person name="Steele M.P."/>
            <person name="Fernandes J."/>
            <person name="Gilbert M.T.P."/>
            <person name="Fedrigo O."/>
            <person name="Jarvis E.D."/>
            <person name="Gemmell N."/>
        </authorList>
    </citation>
    <scope>NUCLEOTIDE SEQUENCE [LARGE SCALE GENOMIC DNA]</scope>
</reference>
<keyword evidence="13" id="KW-1185">Reference proteome</keyword>
<keyword evidence="2" id="KW-0479">Metal-binding</keyword>
<dbReference type="PANTHER" id="PTHR12480">
    <property type="entry name" value="ARGININE DEMETHYLASE AND LYSYL-HYDROXYLASE JMJD"/>
    <property type="match status" value="1"/>
</dbReference>
<protein>
    <recommendedName>
        <fullName evidence="7">2-oxoglutarate and iron-dependent oxygenase JMJD4</fullName>
    </recommendedName>
    <alternativeName>
        <fullName evidence="8">JmjC domain-containing protein 4</fullName>
    </alternativeName>
    <alternativeName>
        <fullName evidence="10">Jumonji domain-containing protein 4</fullName>
    </alternativeName>
    <alternativeName>
        <fullName evidence="9">Lysyl-hydroxylase JMJD4</fullName>
    </alternativeName>
</protein>
<proteinExistence type="inferred from homology"/>
<reference evidence="12" key="3">
    <citation type="submission" date="2025-09" db="UniProtKB">
        <authorList>
            <consortium name="Ensembl"/>
        </authorList>
    </citation>
    <scope>IDENTIFICATION</scope>
</reference>
<evidence type="ECO:0000256" key="7">
    <source>
        <dbReference type="ARBA" id="ARBA00067203"/>
    </source>
</evidence>
<dbReference type="RefSeq" id="XP_031984651.1">
    <property type="nucleotide sequence ID" value="XM_032128760.1"/>
</dbReference>